<comment type="caution">
    <text evidence="8">The sequence shown here is derived from an EMBL/GenBank/DDBJ whole genome shotgun (WGS) entry which is preliminary data.</text>
</comment>
<dbReference type="Pfam" id="PF05316">
    <property type="entry name" value="VAR1"/>
    <property type="match status" value="1"/>
</dbReference>
<keyword evidence="5" id="KW-0687">Ribonucleoprotein</keyword>
<proteinExistence type="inferred from homology"/>
<evidence type="ECO:0000256" key="2">
    <source>
        <dbReference type="ARBA" id="ARBA00010761"/>
    </source>
</evidence>
<dbReference type="GO" id="GO:0003735">
    <property type="term" value="F:structural constituent of ribosome"/>
    <property type="evidence" value="ECO:0007669"/>
    <property type="project" value="InterPro"/>
</dbReference>
<evidence type="ECO:0000256" key="5">
    <source>
        <dbReference type="ARBA" id="ARBA00023274"/>
    </source>
</evidence>
<reference evidence="8" key="1">
    <citation type="submission" date="2023-11" db="EMBL/GenBank/DDBJ databases">
        <authorList>
            <person name="Alioto T."/>
            <person name="Alioto T."/>
            <person name="Gomez Garrido J."/>
        </authorList>
    </citation>
    <scope>NUCLEOTIDE SEQUENCE</scope>
</reference>
<dbReference type="GO" id="GO:1990904">
    <property type="term" value="C:ribonucleoprotein complex"/>
    <property type="evidence" value="ECO:0007669"/>
    <property type="project" value="UniProtKB-KW"/>
</dbReference>
<keyword evidence="3" id="KW-0689">Ribosomal protein</keyword>
<evidence type="ECO:0000256" key="6">
    <source>
        <dbReference type="ARBA" id="ARBA00035157"/>
    </source>
</evidence>
<evidence type="ECO:0000313" key="8">
    <source>
        <dbReference type="EMBL" id="CAK4033251.1"/>
    </source>
</evidence>
<dbReference type="GO" id="GO:0006412">
    <property type="term" value="P:translation"/>
    <property type="evidence" value="ECO:0007669"/>
    <property type="project" value="InterPro"/>
</dbReference>
<dbReference type="GO" id="GO:0005840">
    <property type="term" value="C:ribosome"/>
    <property type="evidence" value="ECO:0007669"/>
    <property type="project" value="UniProtKB-KW"/>
</dbReference>
<organism evidence="8 9">
    <name type="scientific">Lecanosticta acicola</name>
    <dbReference type="NCBI Taxonomy" id="111012"/>
    <lineage>
        <taxon>Eukaryota</taxon>
        <taxon>Fungi</taxon>
        <taxon>Dikarya</taxon>
        <taxon>Ascomycota</taxon>
        <taxon>Pezizomycotina</taxon>
        <taxon>Dothideomycetes</taxon>
        <taxon>Dothideomycetidae</taxon>
        <taxon>Mycosphaerellales</taxon>
        <taxon>Mycosphaerellaceae</taxon>
        <taxon>Lecanosticta</taxon>
    </lineage>
</organism>
<dbReference type="AlphaFoldDB" id="A0AAI8Z6G8"/>
<keyword evidence="9" id="KW-1185">Reference proteome</keyword>
<evidence type="ECO:0000256" key="7">
    <source>
        <dbReference type="SAM" id="MobiDB-lite"/>
    </source>
</evidence>
<dbReference type="Proteomes" id="UP001296104">
    <property type="component" value="Unassembled WGS sequence"/>
</dbReference>
<comment type="similarity">
    <text evidence="2">Belongs to the universal ribosomal protein uS3 family.</text>
</comment>
<evidence type="ECO:0000313" key="9">
    <source>
        <dbReference type="Proteomes" id="UP001296104"/>
    </source>
</evidence>
<dbReference type="EMBL" id="CAVMBE010000081">
    <property type="protein sequence ID" value="CAK4033251.1"/>
    <property type="molecule type" value="Genomic_DNA"/>
</dbReference>
<name>A0AAI8Z6G8_9PEZI</name>
<evidence type="ECO:0000256" key="4">
    <source>
        <dbReference type="ARBA" id="ARBA00023128"/>
    </source>
</evidence>
<dbReference type="InterPro" id="IPR007980">
    <property type="entry name" value="Ribosomal_uS3m_fun"/>
</dbReference>
<dbReference type="GO" id="GO:0005739">
    <property type="term" value="C:mitochondrion"/>
    <property type="evidence" value="ECO:0007669"/>
    <property type="project" value="UniProtKB-SubCell"/>
</dbReference>
<accession>A0AAI8Z6G8</accession>
<protein>
    <recommendedName>
        <fullName evidence="6">Small ribosomal subunit protein uS3m</fullName>
    </recommendedName>
</protein>
<comment type="subcellular location">
    <subcellularLocation>
        <location evidence="1">Mitochondrion</location>
    </subcellularLocation>
</comment>
<gene>
    <name evidence="8" type="ORF">LECACI_7A008409</name>
</gene>
<evidence type="ECO:0000256" key="1">
    <source>
        <dbReference type="ARBA" id="ARBA00004173"/>
    </source>
</evidence>
<feature type="region of interest" description="Disordered" evidence="7">
    <location>
        <begin position="150"/>
        <end position="169"/>
    </location>
</feature>
<evidence type="ECO:0000256" key="3">
    <source>
        <dbReference type="ARBA" id="ARBA00022980"/>
    </source>
</evidence>
<keyword evidence="4" id="KW-0496">Mitochondrion</keyword>
<sequence length="357" mass="40049">MPPRKALIPRGAFASHSRSLQQRRFASDVPIPRQETALWRRLSDPNTRIGQSITGGMEWQTSAYYWNKANERTLPVAATNVQKLIEYYSTIRSVNIRGKDTRAARTAIAARRRTAERLYVSKPRIKDFGNKVQVTAFVYDGKEAAVKAKAERFGQRPGSQPEPASRQQSLSDFILDPEQQKGLKGLISKIYRKPVELNLIKLRKPHLDADILSAVVAQQLKDRRNTPRRVIRDATWRAPLPKAQTVSEVLQAKHQRLPEQFHWSAFTMANTSSTNSSTILNKVALSQVSSVEVEAAGRLTKRLTANRSQRKMARHGATAKGEGPIVRGFRKAHVQYGFSGGKRRVGQFGIRVALGHA</sequence>